<gene>
    <name evidence="4" type="ORF">DI551_05140</name>
</gene>
<keyword evidence="2" id="KW-0472">Membrane</keyword>
<keyword evidence="2" id="KW-0812">Transmembrane</keyword>
<evidence type="ECO:0000313" key="5">
    <source>
        <dbReference type="Proteomes" id="UP000249417"/>
    </source>
</evidence>
<feature type="compositionally biased region" description="Polar residues" evidence="1">
    <location>
        <begin position="1102"/>
        <end position="1128"/>
    </location>
</feature>
<reference evidence="4 5" key="1">
    <citation type="submission" date="2017-08" db="EMBL/GenBank/DDBJ databases">
        <title>Infants hospitalized years apart are colonized by the same room-sourced microbial strains.</title>
        <authorList>
            <person name="Brooks B."/>
            <person name="Olm M.R."/>
            <person name="Firek B.A."/>
            <person name="Baker R."/>
            <person name="Thomas B.C."/>
            <person name="Morowitz M.J."/>
            <person name="Banfield J.F."/>
        </authorList>
    </citation>
    <scope>NUCLEOTIDE SEQUENCE [LARGE SCALE GENOMIC DNA]</scope>
    <source>
        <strain evidence="4">S2_005_002_R2_29</strain>
    </source>
</reference>
<feature type="transmembrane region" description="Helical" evidence="2">
    <location>
        <begin position="23"/>
        <end position="46"/>
    </location>
</feature>
<dbReference type="AlphaFoldDB" id="A0A2W5MYX6"/>
<dbReference type="Pfam" id="PF13116">
    <property type="entry name" value="YhdP"/>
    <property type="match status" value="1"/>
</dbReference>
<keyword evidence="2" id="KW-1133">Transmembrane helix</keyword>
<feature type="region of interest" description="Disordered" evidence="1">
    <location>
        <begin position="1087"/>
        <end position="1128"/>
    </location>
</feature>
<comment type="caution">
    <text evidence="4">The sequence shown here is derived from an EMBL/GenBank/DDBJ whole genome shotgun (WGS) entry which is preliminary data.</text>
</comment>
<dbReference type="EMBL" id="QFQB01000027">
    <property type="protein sequence ID" value="PZQ46396.1"/>
    <property type="molecule type" value="Genomic_DNA"/>
</dbReference>
<dbReference type="InterPro" id="IPR025263">
    <property type="entry name" value="YhdP_central"/>
</dbReference>
<evidence type="ECO:0000313" key="4">
    <source>
        <dbReference type="EMBL" id="PZQ46396.1"/>
    </source>
</evidence>
<proteinExistence type="predicted"/>
<dbReference type="Proteomes" id="UP000249417">
    <property type="component" value="Unassembled WGS sequence"/>
</dbReference>
<evidence type="ECO:0000259" key="3">
    <source>
        <dbReference type="Pfam" id="PF13116"/>
    </source>
</evidence>
<accession>A0A2W5MYX6</accession>
<sequence length="1128" mass="121757">MPDDSYRIFSVFKPLLKISHRTLVITFEIAAALALVFGICVGVFLWKVSQGPMSIAWARDYVASALSDKDEQLSVQFDNIVFSWPDLQGPFLLDLDNLKVRKGGEEADSLTIEKASIGLSRRALLIGYIRPVSVIIKSPTLELVRAKDGTLNLLIKDKTDEKSKPLPDVEKPTPNPAQDIAKIFKDMATHKRGSFISRLDEFVIQDASLAIRDYGTNVSWYLTNLDFAIAEGRRGVAAYLNVDLPGGRDRAASVKIDMVYRKKEDDFRTAAHFVNINPAMISKFMPVPEMLGGQDLYASGDFEAAMDTNMVPSYVGFRADIPEGVINVPEEFDTPVTLKNIHTQFAYDANADTLALTNLSGEIGGIGFKGGGSGKALDKSLNLPIKVEVGAATLEQVRALFPKSEHGGDAYIWIGHDIQKGNFSNIALNMTLAGEKAMDAEAQRETWNFTTPELKLDFAFDDATVQYNSTLMPVTEGKGTGSLDLAAEVLEIKAEHGMVGNIEGRDIEVKVTDLMKAAAGYVTVKLKAKGPVATALEYIAAEPINMGEAEIGIDPTKVKGIIDASVDIGLPTVKDVPKDEVNVGLEGTLTELNLPEIVEGLTLSGGPLNLKTSPGGFTIKGNAQLAGRDVVLDWHQYFESKGNPYSMRVGATIGADKELRNHFGVNLDDYISGTMPVYVHYTDKGDGTQAIQIKGDLASSRIYIDPFKFEKLVGVPAMITANASLKNNVLKDLTDITLTGKDISVSNANLKFAPMNGKSADLSSGTLPNATIGKTKVKVTFDVDKNNVMKVNASGAVFDLNPFLQETESSDIGVEAQAPKEKQQAMNITLNADTMLAAHGQEIKKTKTYMEMDTDGDVTRLEMDGIVGKEGKLLVRFKPDAQGKRTFRLQTDNAGAFLYSFGLYENIHGGTLLIYGEPKGGDLRGDLYGAMRMENFRVVKAPALASLLSLMSLSGVGNLLSNEGLVFSKLESNYEWRFRPAGNLLIIKDGKTSGSSIGLTFEGVIDRGKKTTDVSGTIIPMTEINGLIAKIPLLGNILGGSTGLIAATYTMKGPSSDPSVMVNPLSVLAPGFLRRLLFEGGYESKIPDDAEIKPAEPVAPAKTSSNSVKSRTVTPKSLASKTAQPKTN</sequence>
<name>A0A2W5MYX6_9BACT</name>
<protein>
    <recommendedName>
        <fullName evidence="3">YhdP central domain-containing protein</fullName>
    </recommendedName>
</protein>
<feature type="domain" description="YhdP central" evidence="3">
    <location>
        <begin position="324"/>
        <end position="859"/>
    </location>
</feature>
<evidence type="ECO:0000256" key="2">
    <source>
        <dbReference type="SAM" id="Phobius"/>
    </source>
</evidence>
<organism evidence="4 5">
    <name type="scientific">Micavibrio aeruginosavorus</name>
    <dbReference type="NCBI Taxonomy" id="349221"/>
    <lineage>
        <taxon>Bacteria</taxon>
        <taxon>Pseudomonadati</taxon>
        <taxon>Bdellovibrionota</taxon>
        <taxon>Bdellovibrionia</taxon>
        <taxon>Bdellovibrionales</taxon>
        <taxon>Pseudobdellovibrionaceae</taxon>
        <taxon>Micavibrio</taxon>
    </lineage>
</organism>
<evidence type="ECO:0000256" key="1">
    <source>
        <dbReference type="SAM" id="MobiDB-lite"/>
    </source>
</evidence>